<evidence type="ECO:0000256" key="6">
    <source>
        <dbReference type="RuleBase" id="RU367044"/>
    </source>
</evidence>
<dbReference type="GeneID" id="116213619"/>
<dbReference type="PANTHER" id="PTHR31232">
    <property type="match status" value="1"/>
</dbReference>
<comment type="similarity">
    <text evidence="2 6">Belongs to the plant self-incompatibility (S1) protein family.</text>
</comment>
<evidence type="ECO:0000256" key="4">
    <source>
        <dbReference type="ARBA" id="ARBA00022525"/>
    </source>
</evidence>
<evidence type="ECO:0000256" key="5">
    <source>
        <dbReference type="ARBA" id="ARBA00022729"/>
    </source>
</evidence>
<feature type="signal peptide" evidence="6">
    <location>
        <begin position="1"/>
        <end position="26"/>
    </location>
</feature>
<keyword evidence="4 6" id="KW-0964">Secreted</keyword>
<keyword evidence="7" id="KW-1185">Reference proteome</keyword>
<dbReference type="AlphaFoldDB" id="A0A6P8EBJ0"/>
<feature type="chain" id="PRO_5028508676" description="S-protein homolog" evidence="6">
    <location>
        <begin position="27"/>
        <end position="151"/>
    </location>
</feature>
<proteinExistence type="inferred from homology"/>
<evidence type="ECO:0000256" key="3">
    <source>
        <dbReference type="ARBA" id="ARBA00022471"/>
    </source>
</evidence>
<dbReference type="GO" id="GO:0005576">
    <property type="term" value="C:extracellular region"/>
    <property type="evidence" value="ECO:0007669"/>
    <property type="project" value="UniProtKB-SubCell"/>
</dbReference>
<dbReference type="GO" id="GO:0060320">
    <property type="term" value="P:rejection of self pollen"/>
    <property type="evidence" value="ECO:0007669"/>
    <property type="project" value="UniProtKB-KW"/>
</dbReference>
<reference evidence="7" key="1">
    <citation type="journal article" date="2020" name="Plant Biotechnol. J.">
        <title>The pomegranate (Punica granatum L.) draft genome dissects genetic divergence between soft- and hard-seeded cultivars.</title>
        <authorList>
            <person name="Luo X."/>
            <person name="Li H."/>
            <person name="Wu Z."/>
            <person name="Yao W."/>
            <person name="Zhao P."/>
            <person name="Cao D."/>
            <person name="Yu H."/>
            <person name="Li K."/>
            <person name="Poudel K."/>
            <person name="Zhao D."/>
            <person name="Zhang F."/>
            <person name="Xia X."/>
            <person name="Chen L."/>
            <person name="Wang Q."/>
            <person name="Jing D."/>
            <person name="Cao S."/>
        </authorList>
    </citation>
    <scope>NUCLEOTIDE SEQUENCE [LARGE SCALE GENOMIC DNA]</scope>
    <source>
        <strain evidence="7">cv. Tunisia</strain>
    </source>
</reference>
<evidence type="ECO:0000256" key="1">
    <source>
        <dbReference type="ARBA" id="ARBA00004613"/>
    </source>
</evidence>
<gene>
    <name evidence="8" type="primary">LOC116213619</name>
</gene>
<comment type="subcellular location">
    <subcellularLocation>
        <location evidence="1 6">Secreted</location>
    </subcellularLocation>
</comment>
<dbReference type="InterPro" id="IPR010264">
    <property type="entry name" value="Self-incomp_S1"/>
</dbReference>
<sequence>MGSFPKHLVVLMVIAGLSVLMDRTCGAQLHESERQPPTVRGTVHIKMQNALADKSATLTVHCSGRLRDEPADLGLHDIAPTSTYEFTFETDNISRTLYYCSFQWPPKNSRNFDIFSQDRDGRKGDFYWTVSDTGPCLLDVGTGNEDCKNWS</sequence>
<keyword evidence="3 6" id="KW-0713">Self-incompatibility</keyword>
<dbReference type="Proteomes" id="UP000515151">
    <property type="component" value="Chromosome 7"/>
</dbReference>
<evidence type="ECO:0000256" key="2">
    <source>
        <dbReference type="ARBA" id="ARBA00005581"/>
    </source>
</evidence>
<dbReference type="PANTHER" id="PTHR31232:SF43">
    <property type="entry name" value="S-PROTEIN HOMOLOG 29-RELATED"/>
    <property type="match status" value="1"/>
</dbReference>
<dbReference type="RefSeq" id="XP_031404495.1">
    <property type="nucleotide sequence ID" value="XM_031548635.1"/>
</dbReference>
<dbReference type="OrthoDB" id="1135970at2759"/>
<keyword evidence="5 6" id="KW-0732">Signal</keyword>
<evidence type="ECO:0000313" key="8">
    <source>
        <dbReference type="RefSeq" id="XP_031404495.1"/>
    </source>
</evidence>
<evidence type="ECO:0000313" key="7">
    <source>
        <dbReference type="Proteomes" id="UP000515151"/>
    </source>
</evidence>
<organism evidence="7 8">
    <name type="scientific">Punica granatum</name>
    <name type="common">Pomegranate</name>
    <dbReference type="NCBI Taxonomy" id="22663"/>
    <lineage>
        <taxon>Eukaryota</taxon>
        <taxon>Viridiplantae</taxon>
        <taxon>Streptophyta</taxon>
        <taxon>Embryophyta</taxon>
        <taxon>Tracheophyta</taxon>
        <taxon>Spermatophyta</taxon>
        <taxon>Magnoliopsida</taxon>
        <taxon>eudicotyledons</taxon>
        <taxon>Gunneridae</taxon>
        <taxon>Pentapetalae</taxon>
        <taxon>rosids</taxon>
        <taxon>malvids</taxon>
        <taxon>Myrtales</taxon>
        <taxon>Lythraceae</taxon>
        <taxon>Punica</taxon>
    </lineage>
</organism>
<accession>A0A6P8EBJ0</accession>
<protein>
    <recommendedName>
        <fullName evidence="6">S-protein homolog</fullName>
    </recommendedName>
</protein>
<reference evidence="8" key="2">
    <citation type="submission" date="2025-08" db="UniProtKB">
        <authorList>
            <consortium name="RefSeq"/>
        </authorList>
    </citation>
    <scope>IDENTIFICATION</scope>
    <source>
        <tissue evidence="8">Leaf</tissue>
    </source>
</reference>
<dbReference type="Pfam" id="PF05938">
    <property type="entry name" value="Self-incomp_S1"/>
    <property type="match status" value="1"/>
</dbReference>
<name>A0A6P8EBJ0_PUNGR</name>